<evidence type="ECO:0000313" key="4">
    <source>
        <dbReference type="Proteomes" id="UP000284842"/>
    </source>
</evidence>
<comment type="caution">
    <text evidence="3">The sequence shown here is derived from an EMBL/GenBank/DDBJ whole genome shotgun (WGS) entry which is preliminary data.</text>
</comment>
<sequence length="804" mass="91558">MDNSAIPATAGLHPVLTLWHVGIGEVPRALRIRSWVHANYPQLEEGKNERQIGGSKMLWTDKLASTVRHGRVGKWSTVLITGPIRFTVLPTPTSTTLCAPSILDGVGQVSRGVSAWWKRGLAERLDMRLSRFPGPTMADPSPPSDGSVQAQAVLPPMLAQSPNKVVITGDVVTNFVQNSSSAADRAFERLHMHICLAAYENSDDYDEMKCYPGTRKVLLERLESWAVVPANERRPMTWLDGPMGSGKTAIARSMADRFSHKRKLLGMFIFRRGRPKRNNASLFITTLAYQMALSIPLTRPYIEQQIIRDPSIFEQSLSCQLDALVITPLQSIRMQNPHLDDKTLPNVLIVDGLDECESNVQEERKKEGQIAVLGLLHRLAEKTDLLPFAIFVHSRPERQISNWFTMEQHENITSRITLKSSYDSYEDIEFFVKQSFLKILTEHPSRDSLSRIWPLDTLDPDLCSHQHPNKPWPVVAVIVQKSSGHFLYPSILMRYIASPHHEPNKRLEDILSSPNGSPNSSDSPNAILDTLFHQILDAAGDHTKTMQLLLFNSISSVPDRLNPTDEYPTLECQQRCYILKLLRISKQEFKTWLQHMAPLLKKGRIFNYIYSTPFLVFHHSSFGEFLSDQGRAKNWAISDPLNFQRFIARIASRALKLFGKTSVRIKQISYLNTFRRLYSKYLGVNGTLHPPFDDFESLGRRMILLCDFPNSCYHRSATNLLKLSYTGDPLLSCLDIIGKQKEKILSWLRLSPLWDEAVKVLNHNFIDRAICSLIKPQLEFYLSDPIYFAIFLQWVHTDVPEIER</sequence>
<evidence type="ECO:0000259" key="2">
    <source>
        <dbReference type="Pfam" id="PF24883"/>
    </source>
</evidence>
<keyword evidence="1" id="KW-0677">Repeat</keyword>
<dbReference type="PANTHER" id="PTHR10039:SF17">
    <property type="entry name" value="FUNGAL STAND N-TERMINAL GOODBYE DOMAIN-CONTAINING PROTEIN-RELATED"/>
    <property type="match status" value="1"/>
</dbReference>
<dbReference type="Proteomes" id="UP000284842">
    <property type="component" value="Unassembled WGS sequence"/>
</dbReference>
<keyword evidence="4" id="KW-1185">Reference proteome</keyword>
<dbReference type="AlphaFoldDB" id="A0A409VXD8"/>
<evidence type="ECO:0000256" key="1">
    <source>
        <dbReference type="ARBA" id="ARBA00022737"/>
    </source>
</evidence>
<dbReference type="InterPro" id="IPR027417">
    <property type="entry name" value="P-loop_NTPase"/>
</dbReference>
<gene>
    <name evidence="3" type="ORF">CVT24_009963</name>
</gene>
<dbReference type="STRING" id="181874.A0A409VXD8"/>
<protein>
    <recommendedName>
        <fullName evidence="2">Nephrocystin 3-like N-terminal domain-containing protein</fullName>
    </recommendedName>
</protein>
<organism evidence="3 4">
    <name type="scientific">Panaeolus cyanescens</name>
    <dbReference type="NCBI Taxonomy" id="181874"/>
    <lineage>
        <taxon>Eukaryota</taxon>
        <taxon>Fungi</taxon>
        <taxon>Dikarya</taxon>
        <taxon>Basidiomycota</taxon>
        <taxon>Agaricomycotina</taxon>
        <taxon>Agaricomycetes</taxon>
        <taxon>Agaricomycetidae</taxon>
        <taxon>Agaricales</taxon>
        <taxon>Agaricineae</taxon>
        <taxon>Galeropsidaceae</taxon>
        <taxon>Panaeolus</taxon>
    </lineage>
</organism>
<dbReference type="InParanoid" id="A0A409VXD8"/>
<dbReference type="InterPro" id="IPR056884">
    <property type="entry name" value="NPHP3-like_N"/>
</dbReference>
<name>A0A409VXD8_9AGAR</name>
<dbReference type="OrthoDB" id="5967843at2759"/>
<dbReference type="Pfam" id="PF24883">
    <property type="entry name" value="NPHP3_N"/>
    <property type="match status" value="1"/>
</dbReference>
<dbReference type="EMBL" id="NHTK01005934">
    <property type="protein sequence ID" value="PPQ70935.1"/>
    <property type="molecule type" value="Genomic_DNA"/>
</dbReference>
<dbReference type="Gene3D" id="3.40.50.300">
    <property type="entry name" value="P-loop containing nucleotide triphosphate hydrolases"/>
    <property type="match status" value="1"/>
</dbReference>
<dbReference type="PANTHER" id="PTHR10039">
    <property type="entry name" value="AMELOGENIN"/>
    <property type="match status" value="1"/>
</dbReference>
<dbReference type="SUPFAM" id="SSF52540">
    <property type="entry name" value="P-loop containing nucleoside triphosphate hydrolases"/>
    <property type="match status" value="1"/>
</dbReference>
<reference evidence="3 4" key="1">
    <citation type="journal article" date="2018" name="Evol. Lett.">
        <title>Horizontal gene cluster transfer increased hallucinogenic mushroom diversity.</title>
        <authorList>
            <person name="Reynolds H.T."/>
            <person name="Vijayakumar V."/>
            <person name="Gluck-Thaler E."/>
            <person name="Korotkin H.B."/>
            <person name="Matheny P.B."/>
            <person name="Slot J.C."/>
        </authorList>
    </citation>
    <scope>NUCLEOTIDE SEQUENCE [LARGE SCALE GENOMIC DNA]</scope>
    <source>
        <strain evidence="3 4">2629</strain>
    </source>
</reference>
<accession>A0A409VXD8</accession>
<proteinExistence type="predicted"/>
<evidence type="ECO:0000313" key="3">
    <source>
        <dbReference type="EMBL" id="PPQ70935.1"/>
    </source>
</evidence>
<feature type="domain" description="Nephrocystin 3-like N-terminal" evidence="2">
    <location>
        <begin position="213"/>
        <end position="395"/>
    </location>
</feature>